<feature type="transmembrane region" description="Helical" evidence="1">
    <location>
        <begin position="44"/>
        <end position="63"/>
    </location>
</feature>
<evidence type="ECO:0000313" key="2">
    <source>
        <dbReference type="EMBL" id="KRG17534.1"/>
    </source>
</evidence>
<proteinExistence type="predicted"/>
<gene>
    <name evidence="2" type="ORF">CC99x_02279</name>
</gene>
<keyword evidence="1" id="KW-0812">Transmembrane</keyword>
<dbReference type="AlphaFoldDB" id="A0A0Q9YKN2"/>
<feature type="transmembrane region" description="Helical" evidence="1">
    <location>
        <begin position="20"/>
        <end position="38"/>
    </location>
</feature>
<name>A0A0Q9YKN2_9GAMM</name>
<comment type="caution">
    <text evidence="2">The sequence shown here is derived from an EMBL/GenBank/DDBJ whole genome shotgun (WGS) entry which is preliminary data.</text>
</comment>
<sequence length="294" mass="33316">MLKPLISYNSAFPMVPKKTWLNTFFCIVLSISIAIYLFSTNVFGLVPALAVCFFGITIGLLLGQDVKVNPKGSKAYVTSSDLNAKSKSSTSKLTTLIKQQQNTYQQVFLKNPTTFHQPTFHYDWWMFPIPVHPAASSTSKQYAVNDVEITQLLQHDLFMKTYFLSIEKYLNNLSKHGWNQYPIRYEKMLRSLSCFISVSQNLTKNHNIESIQKKLYPLASKAVEYAEQNHMNTGRMAILIRDVKKILMGDVLTSKKEFAPAFRSVSLSNTEKCIAALSSEALLNADVRLKKMSS</sequence>
<protein>
    <submittedName>
        <fullName evidence="2">Uncharacterized protein</fullName>
    </submittedName>
</protein>
<reference evidence="2" key="1">
    <citation type="submission" date="2015-09" db="EMBL/GenBank/DDBJ databases">
        <title>Draft Genome Sequences of Two Novel Amoeba-resistant Intranuclear Bacteria, Candidatus Berkiella cookevillensis and Candidatus Berkiella aquae.</title>
        <authorList>
            <person name="Mehari Y.T."/>
            <person name="Arivett B.A."/>
            <person name="Farone A.L."/>
            <person name="Gunderson J.H."/>
            <person name="Farone M.B."/>
        </authorList>
    </citation>
    <scope>NUCLEOTIDE SEQUENCE [LARGE SCALE GENOMIC DNA]</scope>
    <source>
        <strain evidence="2">CC99</strain>
    </source>
</reference>
<organism evidence="2">
    <name type="scientific">Candidatus Berkiella cookevillensis</name>
    <dbReference type="NCBI Taxonomy" id="437022"/>
    <lineage>
        <taxon>Bacteria</taxon>
        <taxon>Pseudomonadati</taxon>
        <taxon>Pseudomonadota</taxon>
        <taxon>Gammaproteobacteria</taxon>
        <taxon>Candidatus Berkiellales</taxon>
        <taxon>Candidatus Berkiellaceae</taxon>
        <taxon>Candidatus Berkiella</taxon>
    </lineage>
</organism>
<keyword evidence="1" id="KW-1133">Transmembrane helix</keyword>
<accession>A0A0Q9YKN2</accession>
<dbReference type="EMBL" id="LKHV01000015">
    <property type="protein sequence ID" value="KRG17534.1"/>
    <property type="molecule type" value="Genomic_DNA"/>
</dbReference>
<keyword evidence="1" id="KW-0472">Membrane</keyword>
<evidence type="ECO:0000256" key="1">
    <source>
        <dbReference type="SAM" id="Phobius"/>
    </source>
</evidence>